<accession>A0A6J2YGB6</accession>
<dbReference type="KEGG" id="soy:115886776"/>
<feature type="region of interest" description="Disordered" evidence="6">
    <location>
        <begin position="1"/>
        <end position="49"/>
    </location>
</feature>
<dbReference type="GO" id="GO:0005634">
    <property type="term" value="C:nucleus"/>
    <property type="evidence" value="ECO:0007669"/>
    <property type="project" value="UniProtKB-SubCell"/>
</dbReference>
<evidence type="ECO:0000256" key="2">
    <source>
        <dbReference type="ARBA" id="ARBA00023015"/>
    </source>
</evidence>
<dbReference type="Proteomes" id="UP000504635">
    <property type="component" value="Unplaced"/>
</dbReference>
<feature type="compositionally biased region" description="Polar residues" evidence="6">
    <location>
        <begin position="30"/>
        <end position="41"/>
    </location>
</feature>
<evidence type="ECO:0000313" key="7">
    <source>
        <dbReference type="Proteomes" id="UP000504635"/>
    </source>
</evidence>
<feature type="compositionally biased region" description="Low complexity" evidence="6">
    <location>
        <begin position="17"/>
        <end position="29"/>
    </location>
</feature>
<keyword evidence="5" id="KW-0539">Nucleus</keyword>
<evidence type="ECO:0000256" key="5">
    <source>
        <dbReference type="ARBA" id="ARBA00023242"/>
    </source>
</evidence>
<gene>
    <name evidence="8" type="primary">LOC115886776</name>
</gene>
<dbReference type="PANTHER" id="PTHR15405">
    <property type="entry name" value="PROLINE-RICH NUCLEAR RECEPTOR COACTIVATOR"/>
    <property type="match status" value="1"/>
</dbReference>
<evidence type="ECO:0000256" key="1">
    <source>
        <dbReference type="ARBA" id="ARBA00004123"/>
    </source>
</evidence>
<keyword evidence="7" id="KW-1185">Reference proteome</keyword>
<dbReference type="OrthoDB" id="6688745at2759"/>
<dbReference type="Pfam" id="PF15365">
    <property type="entry name" value="PNRC"/>
    <property type="match status" value="1"/>
</dbReference>
<keyword evidence="4" id="KW-0804">Transcription</keyword>
<evidence type="ECO:0000313" key="8">
    <source>
        <dbReference type="RefSeq" id="XP_030761920.1"/>
    </source>
</evidence>
<dbReference type="InParanoid" id="A0A6J2YGB6"/>
<dbReference type="InterPro" id="IPR028322">
    <property type="entry name" value="PNRC-like_rgn"/>
</dbReference>
<dbReference type="InterPro" id="IPR026780">
    <property type="entry name" value="PNRC1/2"/>
</dbReference>
<evidence type="ECO:0000256" key="4">
    <source>
        <dbReference type="ARBA" id="ARBA00023163"/>
    </source>
</evidence>
<keyword evidence="3" id="KW-0010">Activator</keyword>
<dbReference type="AlphaFoldDB" id="A0A6J2YGB6"/>
<comment type="subcellular location">
    <subcellularLocation>
        <location evidence="1">Nucleus</location>
    </subcellularLocation>
</comment>
<keyword evidence="8" id="KW-0675">Receptor</keyword>
<dbReference type="GO" id="GO:0016071">
    <property type="term" value="P:mRNA metabolic process"/>
    <property type="evidence" value="ECO:0007669"/>
    <property type="project" value="UniProtKB-ARBA"/>
</dbReference>
<organism evidence="7 8">
    <name type="scientific">Sitophilus oryzae</name>
    <name type="common">Rice weevil</name>
    <name type="synonym">Curculio oryzae</name>
    <dbReference type="NCBI Taxonomy" id="7048"/>
    <lineage>
        <taxon>Eukaryota</taxon>
        <taxon>Metazoa</taxon>
        <taxon>Ecdysozoa</taxon>
        <taxon>Arthropoda</taxon>
        <taxon>Hexapoda</taxon>
        <taxon>Insecta</taxon>
        <taxon>Pterygota</taxon>
        <taxon>Neoptera</taxon>
        <taxon>Endopterygota</taxon>
        <taxon>Coleoptera</taxon>
        <taxon>Polyphaga</taxon>
        <taxon>Cucujiformia</taxon>
        <taxon>Curculionidae</taxon>
        <taxon>Dryophthorinae</taxon>
        <taxon>Sitophilus</taxon>
    </lineage>
</organism>
<dbReference type="RefSeq" id="XP_030761920.1">
    <property type="nucleotide sequence ID" value="XM_030906060.1"/>
</dbReference>
<reference evidence="8" key="1">
    <citation type="submission" date="2025-08" db="UniProtKB">
        <authorList>
            <consortium name="RefSeq"/>
        </authorList>
    </citation>
    <scope>IDENTIFICATION</scope>
    <source>
        <tissue evidence="8">Gonads</tissue>
    </source>
</reference>
<name>A0A6J2YGB6_SITOR</name>
<dbReference type="GeneID" id="115886776"/>
<keyword evidence="2" id="KW-0805">Transcription regulation</keyword>
<protein>
    <submittedName>
        <fullName evidence="8">Proline-rich nuclear receptor coactivator 2</fullName>
    </submittedName>
</protein>
<evidence type="ECO:0000256" key="3">
    <source>
        <dbReference type="ARBA" id="ARBA00023159"/>
    </source>
</evidence>
<evidence type="ECO:0000256" key="6">
    <source>
        <dbReference type="SAM" id="MobiDB-lite"/>
    </source>
</evidence>
<proteinExistence type="predicted"/>
<sequence length="124" mass="13305">MAMTKRSDVGGKIVSQAKAKTAKYPKYTPQDSPAQCKSPSRLSPVKGAELSPRSPLGLLAGHYAGCKFTEPPSASALPLPPQHWMHANQSVMLPFHAATGISSMAVNQHLDFTQQLKLLLKVQA</sequence>